<feature type="region of interest" description="Disordered" evidence="1">
    <location>
        <begin position="191"/>
        <end position="212"/>
    </location>
</feature>
<keyword evidence="2" id="KW-0472">Membrane</keyword>
<feature type="transmembrane region" description="Helical" evidence="2">
    <location>
        <begin position="116"/>
        <end position="137"/>
    </location>
</feature>
<gene>
    <name evidence="3" type="ORF">SPI_00656</name>
</gene>
<sequence length="212" mass="22207">MFNMFLFDSTESVVEVLWDIALAVFVVRVAFVYAAVVALSTAVLAWAAHAGLPYLVASVPHAAAGAPTTTATTVTFAGHGGPVGLALSSTASLLLVAVCNYLVIIAYYKAPRGHSFRLAIGATAAAYVVLGRLLVALLTPTHVQEAVRTHCGGSNGFVWRAASGFFALAAIALMPWLSMVLLERSDRDQGTAVETDTSSSAEAPVQEKKIQQ</sequence>
<dbReference type="EMBL" id="AZHD01000001">
    <property type="protein sequence ID" value="OAA68461.1"/>
    <property type="molecule type" value="Genomic_DNA"/>
</dbReference>
<keyword evidence="2" id="KW-0812">Transmembrane</keyword>
<keyword evidence="4" id="KW-1185">Reference proteome</keyword>
<evidence type="ECO:0000313" key="4">
    <source>
        <dbReference type="Proteomes" id="UP000076874"/>
    </source>
</evidence>
<accession>A0A168AA42</accession>
<keyword evidence="2" id="KW-1133">Transmembrane helix</keyword>
<organism evidence="3 4">
    <name type="scientific">Niveomyces insectorum RCEF 264</name>
    <dbReference type="NCBI Taxonomy" id="1081102"/>
    <lineage>
        <taxon>Eukaryota</taxon>
        <taxon>Fungi</taxon>
        <taxon>Dikarya</taxon>
        <taxon>Ascomycota</taxon>
        <taxon>Pezizomycotina</taxon>
        <taxon>Sordariomycetes</taxon>
        <taxon>Hypocreomycetidae</taxon>
        <taxon>Hypocreales</taxon>
        <taxon>Cordycipitaceae</taxon>
        <taxon>Niveomyces</taxon>
    </lineage>
</organism>
<evidence type="ECO:0000256" key="1">
    <source>
        <dbReference type="SAM" id="MobiDB-lite"/>
    </source>
</evidence>
<comment type="caution">
    <text evidence="3">The sequence shown here is derived from an EMBL/GenBank/DDBJ whole genome shotgun (WGS) entry which is preliminary data.</text>
</comment>
<dbReference type="Proteomes" id="UP000076874">
    <property type="component" value="Unassembled WGS sequence"/>
</dbReference>
<feature type="transmembrane region" description="Helical" evidence="2">
    <location>
        <begin position="20"/>
        <end position="47"/>
    </location>
</feature>
<evidence type="ECO:0000313" key="3">
    <source>
        <dbReference type="EMBL" id="OAA68461.1"/>
    </source>
</evidence>
<protein>
    <submittedName>
        <fullName evidence="3">Uncharacterized protein</fullName>
    </submittedName>
</protein>
<dbReference type="AlphaFoldDB" id="A0A168AA42"/>
<reference evidence="3 4" key="1">
    <citation type="journal article" date="2016" name="Genome Biol. Evol.">
        <title>Divergent and convergent evolution of fungal pathogenicity.</title>
        <authorList>
            <person name="Shang Y."/>
            <person name="Xiao G."/>
            <person name="Zheng P."/>
            <person name="Cen K."/>
            <person name="Zhan S."/>
            <person name="Wang C."/>
        </authorList>
    </citation>
    <scope>NUCLEOTIDE SEQUENCE [LARGE SCALE GENOMIC DNA]</scope>
    <source>
        <strain evidence="3 4">RCEF 264</strain>
    </source>
</reference>
<feature type="transmembrane region" description="Helical" evidence="2">
    <location>
        <begin position="83"/>
        <end position="104"/>
    </location>
</feature>
<proteinExistence type="predicted"/>
<feature type="compositionally biased region" description="Polar residues" evidence="1">
    <location>
        <begin position="192"/>
        <end position="201"/>
    </location>
</feature>
<evidence type="ECO:0000256" key="2">
    <source>
        <dbReference type="SAM" id="Phobius"/>
    </source>
</evidence>
<feature type="transmembrane region" description="Helical" evidence="2">
    <location>
        <begin position="157"/>
        <end position="177"/>
    </location>
</feature>
<name>A0A168AA42_9HYPO</name>